<dbReference type="EMBL" id="JAAGWK010000016">
    <property type="protein sequence ID" value="NEL54752.1"/>
    <property type="molecule type" value="Genomic_DNA"/>
</dbReference>
<feature type="region of interest" description="Disordered" evidence="1">
    <location>
        <begin position="21"/>
        <end position="81"/>
    </location>
</feature>
<sequence>MQIRRPMAALLTALALLGGSASLTACGDPAGQDRNDGTTDDSGDQTSGNDPGSVEQGGRNNQGDSGDNDQDDSDTESIPGG</sequence>
<evidence type="ECO:0000256" key="1">
    <source>
        <dbReference type="SAM" id="MobiDB-lite"/>
    </source>
</evidence>
<name>A0A7K3WEA8_9ACTN</name>
<dbReference type="PROSITE" id="PS51257">
    <property type="entry name" value="PROKAR_LIPOPROTEIN"/>
    <property type="match status" value="1"/>
</dbReference>
<keyword evidence="4" id="KW-1185">Reference proteome</keyword>
<protein>
    <submittedName>
        <fullName evidence="3">Uncharacterized protein</fullName>
    </submittedName>
</protein>
<keyword evidence="2" id="KW-0732">Signal</keyword>
<evidence type="ECO:0000256" key="2">
    <source>
        <dbReference type="SAM" id="SignalP"/>
    </source>
</evidence>
<evidence type="ECO:0000313" key="3">
    <source>
        <dbReference type="EMBL" id="NEL54752.1"/>
    </source>
</evidence>
<reference evidence="3 4" key="1">
    <citation type="submission" date="2020-02" db="EMBL/GenBank/DDBJ databases">
        <title>The whole genome sequence of CPCC 205119.</title>
        <authorList>
            <person name="Jiang Z."/>
        </authorList>
    </citation>
    <scope>NUCLEOTIDE SEQUENCE [LARGE SCALE GENOMIC DNA]</scope>
    <source>
        <strain evidence="3 4">CPCC 205119</strain>
    </source>
</reference>
<organism evidence="3 4">
    <name type="scientific">Goekera deserti</name>
    <dbReference type="NCBI Taxonomy" id="2497753"/>
    <lineage>
        <taxon>Bacteria</taxon>
        <taxon>Bacillati</taxon>
        <taxon>Actinomycetota</taxon>
        <taxon>Actinomycetes</taxon>
        <taxon>Geodermatophilales</taxon>
        <taxon>Geodermatophilaceae</taxon>
        <taxon>Goekera</taxon>
    </lineage>
</organism>
<dbReference type="AlphaFoldDB" id="A0A7K3WEA8"/>
<gene>
    <name evidence="3" type="ORF">G1H19_12140</name>
</gene>
<dbReference type="RefSeq" id="WP_152731124.1">
    <property type="nucleotide sequence ID" value="NZ_JAABOZ010000001.1"/>
</dbReference>
<proteinExistence type="predicted"/>
<feature type="signal peptide" evidence="2">
    <location>
        <begin position="1"/>
        <end position="25"/>
    </location>
</feature>
<feature type="compositionally biased region" description="Acidic residues" evidence="1">
    <location>
        <begin position="66"/>
        <end position="75"/>
    </location>
</feature>
<evidence type="ECO:0000313" key="4">
    <source>
        <dbReference type="Proteomes" id="UP000470470"/>
    </source>
</evidence>
<accession>A0A7K3WEA8</accession>
<comment type="caution">
    <text evidence="3">The sequence shown here is derived from an EMBL/GenBank/DDBJ whole genome shotgun (WGS) entry which is preliminary data.</text>
</comment>
<feature type="compositionally biased region" description="Low complexity" evidence="1">
    <location>
        <begin position="44"/>
        <end position="65"/>
    </location>
</feature>
<dbReference type="Proteomes" id="UP000470470">
    <property type="component" value="Unassembled WGS sequence"/>
</dbReference>
<feature type="chain" id="PRO_5038492428" evidence="2">
    <location>
        <begin position="26"/>
        <end position="81"/>
    </location>
</feature>